<keyword evidence="4" id="KW-1185">Reference proteome</keyword>
<evidence type="ECO:0000256" key="1">
    <source>
        <dbReference type="SAM" id="Phobius"/>
    </source>
</evidence>
<keyword evidence="1" id="KW-0472">Membrane</keyword>
<accession>A0ABN3WR31</accession>
<evidence type="ECO:0000313" key="3">
    <source>
        <dbReference type="EMBL" id="GAA2922501.1"/>
    </source>
</evidence>
<feature type="domain" description="DUF6458" evidence="2">
    <location>
        <begin position="1"/>
        <end position="62"/>
    </location>
</feature>
<gene>
    <name evidence="3" type="ORF">GCM10010446_03290</name>
</gene>
<dbReference type="Proteomes" id="UP001500403">
    <property type="component" value="Unassembled WGS sequence"/>
</dbReference>
<evidence type="ECO:0000259" key="2">
    <source>
        <dbReference type="Pfam" id="PF20059"/>
    </source>
</evidence>
<name>A0ABN3WR31_9ACTN</name>
<keyword evidence="1" id="KW-0812">Transmembrane</keyword>
<reference evidence="3 4" key="1">
    <citation type="journal article" date="2019" name="Int. J. Syst. Evol. Microbiol.">
        <title>The Global Catalogue of Microorganisms (GCM) 10K type strain sequencing project: providing services to taxonomists for standard genome sequencing and annotation.</title>
        <authorList>
            <consortium name="The Broad Institute Genomics Platform"/>
            <consortium name="The Broad Institute Genome Sequencing Center for Infectious Disease"/>
            <person name="Wu L."/>
            <person name="Ma J."/>
        </authorList>
    </citation>
    <scope>NUCLEOTIDE SEQUENCE [LARGE SCALE GENOMIC DNA]</scope>
    <source>
        <strain evidence="3 4">JCM 9088</strain>
    </source>
</reference>
<protein>
    <submittedName>
        <fullName evidence="3">DUF6458 family protein</fullName>
    </submittedName>
</protein>
<comment type="caution">
    <text evidence="3">The sequence shown here is derived from an EMBL/GenBank/DDBJ whole genome shotgun (WGS) entry which is preliminary data.</text>
</comment>
<dbReference type="RefSeq" id="WP_344489364.1">
    <property type="nucleotide sequence ID" value="NZ_BAAAUD010000005.1"/>
</dbReference>
<dbReference type="EMBL" id="BAAAUD010000005">
    <property type="protein sequence ID" value="GAA2922501.1"/>
    <property type="molecule type" value="Genomic_DNA"/>
</dbReference>
<sequence length="73" mass="7850">MGLGGFILLIAGGAILTFATDWEMESVNLDLVGVIMMLVGIIGVAVYASVARRRRMVVPPTTTVVTEDRHHNP</sequence>
<feature type="transmembrane region" description="Helical" evidence="1">
    <location>
        <begin position="29"/>
        <end position="50"/>
    </location>
</feature>
<organism evidence="3 4">
    <name type="scientific">Streptomyces enissocaesilis</name>
    <dbReference type="NCBI Taxonomy" id="332589"/>
    <lineage>
        <taxon>Bacteria</taxon>
        <taxon>Bacillati</taxon>
        <taxon>Actinomycetota</taxon>
        <taxon>Actinomycetes</taxon>
        <taxon>Kitasatosporales</taxon>
        <taxon>Streptomycetaceae</taxon>
        <taxon>Streptomyces</taxon>
        <taxon>Streptomyces rochei group</taxon>
    </lineage>
</organism>
<proteinExistence type="predicted"/>
<keyword evidence="1" id="KW-1133">Transmembrane helix</keyword>
<evidence type="ECO:0000313" key="4">
    <source>
        <dbReference type="Proteomes" id="UP001500403"/>
    </source>
</evidence>
<dbReference type="Pfam" id="PF20059">
    <property type="entry name" value="DUF6458"/>
    <property type="match status" value="1"/>
</dbReference>
<dbReference type="InterPro" id="IPR045597">
    <property type="entry name" value="DUF6458"/>
</dbReference>